<dbReference type="Gene3D" id="1.10.10.200">
    <property type="match status" value="1"/>
</dbReference>
<dbReference type="SUPFAM" id="SSF75625">
    <property type="entry name" value="YebC-like"/>
    <property type="match status" value="1"/>
</dbReference>
<dbReference type="PANTHER" id="PTHR12532:SF6">
    <property type="entry name" value="TRANSCRIPTIONAL REGULATORY PROTEIN YEBC-RELATED"/>
    <property type="match status" value="1"/>
</dbReference>
<dbReference type="GO" id="GO:0005829">
    <property type="term" value="C:cytosol"/>
    <property type="evidence" value="ECO:0007669"/>
    <property type="project" value="TreeGrafter"/>
</dbReference>
<evidence type="ECO:0000256" key="1">
    <source>
        <dbReference type="ARBA" id="ARBA00008724"/>
    </source>
</evidence>
<evidence type="ECO:0000259" key="8">
    <source>
        <dbReference type="Pfam" id="PF01709"/>
    </source>
</evidence>
<evidence type="ECO:0000259" key="9">
    <source>
        <dbReference type="Pfam" id="PF20772"/>
    </source>
</evidence>
<feature type="region of interest" description="Disordered" evidence="7">
    <location>
        <begin position="1"/>
        <end position="20"/>
    </location>
</feature>
<comment type="subcellular location">
    <subcellularLocation>
        <location evidence="6">Cytoplasm</location>
    </subcellularLocation>
</comment>
<dbReference type="InterPro" id="IPR026564">
    <property type="entry name" value="Transcrip_reg_TACO1-like_dom3"/>
</dbReference>
<dbReference type="PANTHER" id="PTHR12532">
    <property type="entry name" value="TRANSLATIONAL ACTIVATOR OF CYTOCHROME C OXIDASE 1"/>
    <property type="match status" value="1"/>
</dbReference>
<keyword evidence="4 6" id="KW-0238">DNA-binding</keyword>
<evidence type="ECO:0000313" key="10">
    <source>
        <dbReference type="EMBL" id="HIS94005.1"/>
    </source>
</evidence>
<dbReference type="GO" id="GO:0006355">
    <property type="term" value="P:regulation of DNA-templated transcription"/>
    <property type="evidence" value="ECO:0007669"/>
    <property type="project" value="UniProtKB-UniRule"/>
</dbReference>
<comment type="similarity">
    <text evidence="1 6">Belongs to the TACO1 family.</text>
</comment>
<keyword evidence="5 6" id="KW-0804">Transcription</keyword>
<dbReference type="HAMAP" id="MF_00693">
    <property type="entry name" value="Transcrip_reg_TACO1"/>
    <property type="match status" value="1"/>
</dbReference>
<dbReference type="EMBL" id="DVJN01000256">
    <property type="protein sequence ID" value="HIS94005.1"/>
    <property type="molecule type" value="Genomic_DNA"/>
</dbReference>
<dbReference type="NCBIfam" id="NF001030">
    <property type="entry name" value="PRK00110.1"/>
    <property type="match status" value="1"/>
</dbReference>
<dbReference type="Proteomes" id="UP000824140">
    <property type="component" value="Unassembled WGS sequence"/>
</dbReference>
<name>A0A9D1G3W3_9FIRM</name>
<dbReference type="InterPro" id="IPR017856">
    <property type="entry name" value="Integrase-like_N"/>
</dbReference>
<dbReference type="InterPro" id="IPR049083">
    <property type="entry name" value="TACO1_YebC_N"/>
</dbReference>
<accession>A0A9D1G3W3</accession>
<evidence type="ECO:0000256" key="3">
    <source>
        <dbReference type="ARBA" id="ARBA00023015"/>
    </source>
</evidence>
<evidence type="ECO:0000313" key="11">
    <source>
        <dbReference type="Proteomes" id="UP000824140"/>
    </source>
</evidence>
<keyword evidence="2 6" id="KW-0963">Cytoplasm</keyword>
<dbReference type="FunFam" id="1.10.10.200:FF:000002">
    <property type="entry name" value="Probable transcriptional regulatory protein CLM62_37755"/>
    <property type="match status" value="1"/>
</dbReference>
<feature type="domain" description="TACO1/YebC-like second and third" evidence="8">
    <location>
        <begin position="82"/>
        <end position="239"/>
    </location>
</feature>
<dbReference type="NCBIfam" id="NF009044">
    <property type="entry name" value="PRK12378.1"/>
    <property type="match status" value="1"/>
</dbReference>
<feature type="domain" description="TACO1/YebC-like N-terminal" evidence="9">
    <location>
        <begin position="5"/>
        <end position="76"/>
    </location>
</feature>
<dbReference type="Gene3D" id="3.30.70.980">
    <property type="match status" value="2"/>
</dbReference>
<keyword evidence="3 6" id="KW-0805">Transcription regulation</keyword>
<evidence type="ECO:0000256" key="7">
    <source>
        <dbReference type="SAM" id="MobiDB-lite"/>
    </source>
</evidence>
<dbReference type="AlphaFoldDB" id="A0A9D1G3W3"/>
<sequence>MSGHNKWSTIKHKKEKTDAQRGKIFTKIGREIAIAVREGGPDPSTNGKLRDVVAKAKAANMPNDNINRSIKKAAGEGEGANYKEITYEGYAPGGVAVIVEVVTDNLNRTASEVRHIFDKNGGSMGATGCVAWMFERKGVIELDNSKGLDEDELMMLALDAGAADVEVGDGMAILYTDPNDFSQVRENLEKAGCTFLEAERAMVPNNTVEVSDPETVEKVRKLLDWLEDYDDTQNVYHNADLPEEDDEDE</sequence>
<reference evidence="10" key="2">
    <citation type="journal article" date="2021" name="PeerJ">
        <title>Extensive microbial diversity within the chicken gut microbiome revealed by metagenomics and culture.</title>
        <authorList>
            <person name="Gilroy R."/>
            <person name="Ravi A."/>
            <person name="Getino M."/>
            <person name="Pursley I."/>
            <person name="Horton D.L."/>
            <person name="Alikhan N.F."/>
            <person name="Baker D."/>
            <person name="Gharbi K."/>
            <person name="Hall N."/>
            <person name="Watson M."/>
            <person name="Adriaenssens E.M."/>
            <person name="Foster-Nyarko E."/>
            <person name="Jarju S."/>
            <person name="Secka A."/>
            <person name="Antonio M."/>
            <person name="Oren A."/>
            <person name="Chaudhuri R.R."/>
            <person name="La Ragione R."/>
            <person name="Hildebrand F."/>
            <person name="Pallen M.J."/>
        </authorList>
    </citation>
    <scope>NUCLEOTIDE SEQUENCE</scope>
    <source>
        <strain evidence="10">13766</strain>
    </source>
</reference>
<proteinExistence type="inferred from homology"/>
<dbReference type="InterPro" id="IPR002876">
    <property type="entry name" value="Transcrip_reg_TACO1-like"/>
</dbReference>
<evidence type="ECO:0000256" key="6">
    <source>
        <dbReference type="HAMAP-Rule" id="MF_00693"/>
    </source>
</evidence>
<protein>
    <recommendedName>
        <fullName evidence="6">Probable transcriptional regulatory protein IAA84_13420</fullName>
    </recommendedName>
</protein>
<evidence type="ECO:0000256" key="5">
    <source>
        <dbReference type="ARBA" id="ARBA00023163"/>
    </source>
</evidence>
<dbReference type="InterPro" id="IPR048300">
    <property type="entry name" value="TACO1_YebC-like_2nd/3rd_dom"/>
</dbReference>
<reference evidence="10" key="1">
    <citation type="submission" date="2020-10" db="EMBL/GenBank/DDBJ databases">
        <authorList>
            <person name="Gilroy R."/>
        </authorList>
    </citation>
    <scope>NUCLEOTIDE SEQUENCE</scope>
    <source>
        <strain evidence="10">13766</strain>
    </source>
</reference>
<comment type="caution">
    <text evidence="10">The sequence shown here is derived from an EMBL/GenBank/DDBJ whole genome shotgun (WGS) entry which is preliminary data.</text>
</comment>
<dbReference type="InterPro" id="IPR029072">
    <property type="entry name" value="YebC-like"/>
</dbReference>
<evidence type="ECO:0000256" key="4">
    <source>
        <dbReference type="ARBA" id="ARBA00023125"/>
    </source>
</evidence>
<dbReference type="Pfam" id="PF01709">
    <property type="entry name" value="Transcrip_reg"/>
    <property type="match status" value="1"/>
</dbReference>
<dbReference type="Pfam" id="PF20772">
    <property type="entry name" value="TACO1_YebC_N"/>
    <property type="match status" value="1"/>
</dbReference>
<dbReference type="GO" id="GO:0003677">
    <property type="term" value="F:DNA binding"/>
    <property type="evidence" value="ECO:0007669"/>
    <property type="project" value="UniProtKB-UniRule"/>
</dbReference>
<dbReference type="FunFam" id="3.30.70.980:FF:000002">
    <property type="entry name" value="Probable transcriptional regulatory protein YebC"/>
    <property type="match status" value="1"/>
</dbReference>
<organism evidence="10 11">
    <name type="scientific">Candidatus Alectryocaccomicrobium excrementavium</name>
    <dbReference type="NCBI Taxonomy" id="2840668"/>
    <lineage>
        <taxon>Bacteria</taxon>
        <taxon>Bacillati</taxon>
        <taxon>Bacillota</taxon>
        <taxon>Clostridia</taxon>
        <taxon>Candidatus Alectryocaccomicrobium</taxon>
    </lineage>
</organism>
<dbReference type="NCBIfam" id="TIGR01033">
    <property type="entry name" value="YebC/PmpR family DNA-binding transcriptional regulator"/>
    <property type="match status" value="1"/>
</dbReference>
<evidence type="ECO:0000256" key="2">
    <source>
        <dbReference type="ARBA" id="ARBA00022490"/>
    </source>
</evidence>
<gene>
    <name evidence="10" type="ORF">IAA84_13420</name>
</gene>